<accession>X1I559</accession>
<organism evidence="1">
    <name type="scientific">marine sediment metagenome</name>
    <dbReference type="NCBI Taxonomy" id="412755"/>
    <lineage>
        <taxon>unclassified sequences</taxon>
        <taxon>metagenomes</taxon>
        <taxon>ecological metagenomes</taxon>
    </lineage>
</organism>
<reference evidence="1" key="1">
    <citation type="journal article" date="2014" name="Front. Microbiol.">
        <title>High frequency of phylogenetically diverse reductive dehalogenase-homologous genes in deep subseafloor sedimentary metagenomes.</title>
        <authorList>
            <person name="Kawai M."/>
            <person name="Futagami T."/>
            <person name="Toyoda A."/>
            <person name="Takaki Y."/>
            <person name="Nishi S."/>
            <person name="Hori S."/>
            <person name="Arai W."/>
            <person name="Tsubouchi T."/>
            <person name="Morono Y."/>
            <person name="Uchiyama I."/>
            <person name="Ito T."/>
            <person name="Fujiyama A."/>
            <person name="Inagaki F."/>
            <person name="Takami H."/>
        </authorList>
    </citation>
    <scope>NUCLEOTIDE SEQUENCE</scope>
    <source>
        <strain evidence="1">Expedition CK06-06</strain>
    </source>
</reference>
<dbReference type="EMBL" id="BARU01017590">
    <property type="protein sequence ID" value="GAH61234.1"/>
    <property type="molecule type" value="Genomic_DNA"/>
</dbReference>
<proteinExistence type="predicted"/>
<gene>
    <name evidence="1" type="ORF">S03H2_29166</name>
</gene>
<sequence length="37" mass="4283">FHFIGYVSAQDIDDWIAIGQGMGRAPPWERDDCIVFR</sequence>
<name>X1I559_9ZZZZ</name>
<evidence type="ECO:0000313" key="1">
    <source>
        <dbReference type="EMBL" id="GAH61234.1"/>
    </source>
</evidence>
<comment type="caution">
    <text evidence="1">The sequence shown here is derived from an EMBL/GenBank/DDBJ whole genome shotgun (WGS) entry which is preliminary data.</text>
</comment>
<protein>
    <submittedName>
        <fullName evidence="1">Uncharacterized protein</fullName>
    </submittedName>
</protein>
<dbReference type="AlphaFoldDB" id="X1I559"/>
<feature type="non-terminal residue" evidence="1">
    <location>
        <position position="1"/>
    </location>
</feature>